<dbReference type="AlphaFoldDB" id="A0A511V4Z0"/>
<evidence type="ECO:0000256" key="3">
    <source>
        <dbReference type="ARBA" id="ARBA00022475"/>
    </source>
</evidence>
<dbReference type="SUPFAM" id="SSF103473">
    <property type="entry name" value="MFS general substrate transporter"/>
    <property type="match status" value="1"/>
</dbReference>
<dbReference type="InterPro" id="IPR011701">
    <property type="entry name" value="MFS"/>
</dbReference>
<evidence type="ECO:0000256" key="1">
    <source>
        <dbReference type="ARBA" id="ARBA00004651"/>
    </source>
</evidence>
<dbReference type="InterPro" id="IPR036259">
    <property type="entry name" value="MFS_trans_sf"/>
</dbReference>
<name>A0A511V4Z0_9BACL</name>
<dbReference type="InterPro" id="IPR005829">
    <property type="entry name" value="Sugar_transporter_CS"/>
</dbReference>
<feature type="transmembrane region" description="Helical" evidence="7">
    <location>
        <begin position="9"/>
        <end position="35"/>
    </location>
</feature>
<evidence type="ECO:0000256" key="2">
    <source>
        <dbReference type="ARBA" id="ARBA00022448"/>
    </source>
</evidence>
<dbReference type="PANTHER" id="PTHR43124:SF3">
    <property type="entry name" value="CHLORAMPHENICOL EFFLUX PUMP RV0191"/>
    <property type="match status" value="1"/>
</dbReference>
<organism evidence="9 10">
    <name type="scientific">Aneurinibacillus danicus</name>
    <dbReference type="NCBI Taxonomy" id="267746"/>
    <lineage>
        <taxon>Bacteria</taxon>
        <taxon>Bacillati</taxon>
        <taxon>Bacillota</taxon>
        <taxon>Bacilli</taxon>
        <taxon>Bacillales</taxon>
        <taxon>Paenibacillaceae</taxon>
        <taxon>Aneurinibacillus group</taxon>
        <taxon>Aneurinibacillus</taxon>
    </lineage>
</organism>
<evidence type="ECO:0000256" key="5">
    <source>
        <dbReference type="ARBA" id="ARBA00022989"/>
    </source>
</evidence>
<keyword evidence="10" id="KW-1185">Reference proteome</keyword>
<dbReference type="PROSITE" id="PS00216">
    <property type="entry name" value="SUGAR_TRANSPORT_1"/>
    <property type="match status" value="1"/>
</dbReference>
<feature type="domain" description="Major facilitator superfamily (MFS) profile" evidence="8">
    <location>
        <begin position="9"/>
        <end position="394"/>
    </location>
</feature>
<keyword evidence="4 7" id="KW-0812">Transmembrane</keyword>
<evidence type="ECO:0000313" key="9">
    <source>
        <dbReference type="EMBL" id="GEN32833.1"/>
    </source>
</evidence>
<reference evidence="9 10" key="1">
    <citation type="submission" date="2019-07" db="EMBL/GenBank/DDBJ databases">
        <title>Whole genome shotgun sequence of Aneurinibacillus danicus NBRC 102444.</title>
        <authorList>
            <person name="Hosoyama A."/>
            <person name="Uohara A."/>
            <person name="Ohji S."/>
            <person name="Ichikawa N."/>
        </authorList>
    </citation>
    <scope>NUCLEOTIDE SEQUENCE [LARGE SCALE GENOMIC DNA]</scope>
    <source>
        <strain evidence="9 10">NBRC 102444</strain>
    </source>
</reference>
<proteinExistence type="predicted"/>
<comment type="caution">
    <text evidence="9">The sequence shown here is derived from an EMBL/GenBank/DDBJ whole genome shotgun (WGS) entry which is preliminary data.</text>
</comment>
<dbReference type="InterPro" id="IPR020846">
    <property type="entry name" value="MFS_dom"/>
</dbReference>
<sequence>MKTKPSDRVLFALSLVPLIMVLGNSMVIPVLPAIANEYDLSALDTGLLITLFSVPAGAIIPFAGFLSDRIGRKKVIIAALVLYGAGGLIAGGAALFFAQPYAWIVAGRIIQGIGAAGTSPIAMALIGDLYPPEHRGRAFGVIESANAFGKVLSPVLGSLLALIAWYALFFAFPLLIVPALWAIARWVKEAETEAPPPFAKYKQDAVNVFRKQGRWLFISFLLGATQMFFLFGMLFYLAEALDNYTSLSGPVRGLFLALPLLSLTVISAWVGNIIGQKVERMKTFLVSGTSLTAVICTILPFTAHPIAIIALLFAGGIGAGFVLPCLNALITSAVGKAERGIVTSLYSSVRFLGIAAGPAVFGALMGRPFLLFWGTSAFCLLLALLTARFIHRPAQIKSKHGHRRLLLKPLPLVHKDSG</sequence>
<evidence type="ECO:0000256" key="6">
    <source>
        <dbReference type="ARBA" id="ARBA00023136"/>
    </source>
</evidence>
<dbReference type="InterPro" id="IPR050189">
    <property type="entry name" value="MFS_Efflux_Transporters"/>
</dbReference>
<dbReference type="GO" id="GO:0022857">
    <property type="term" value="F:transmembrane transporter activity"/>
    <property type="evidence" value="ECO:0007669"/>
    <property type="project" value="InterPro"/>
</dbReference>
<dbReference type="CDD" id="cd17474">
    <property type="entry name" value="MFS_YfmO_like"/>
    <property type="match status" value="1"/>
</dbReference>
<evidence type="ECO:0000256" key="4">
    <source>
        <dbReference type="ARBA" id="ARBA00022692"/>
    </source>
</evidence>
<dbReference type="EMBL" id="BJXX01000013">
    <property type="protein sequence ID" value="GEN32833.1"/>
    <property type="molecule type" value="Genomic_DNA"/>
</dbReference>
<dbReference type="GO" id="GO:0005886">
    <property type="term" value="C:plasma membrane"/>
    <property type="evidence" value="ECO:0007669"/>
    <property type="project" value="UniProtKB-SubCell"/>
</dbReference>
<dbReference type="RefSeq" id="WP_146808126.1">
    <property type="nucleotide sequence ID" value="NZ_BJXX01000013.1"/>
</dbReference>
<dbReference type="Pfam" id="PF07690">
    <property type="entry name" value="MFS_1"/>
    <property type="match status" value="1"/>
</dbReference>
<accession>A0A511V4Z0</accession>
<protein>
    <submittedName>
        <fullName evidence="9">Putative MFS-type transporter YitG</fullName>
    </submittedName>
</protein>
<gene>
    <name evidence="9" type="primary">yitG_1</name>
    <name evidence="9" type="ORF">ADA01nite_02930</name>
</gene>
<feature type="transmembrane region" description="Helical" evidence="7">
    <location>
        <begin position="75"/>
        <end position="97"/>
    </location>
</feature>
<evidence type="ECO:0000313" key="10">
    <source>
        <dbReference type="Proteomes" id="UP000321157"/>
    </source>
</evidence>
<dbReference type="OrthoDB" id="2986280at2"/>
<feature type="transmembrane region" description="Helical" evidence="7">
    <location>
        <begin position="47"/>
        <end position="66"/>
    </location>
</feature>
<dbReference type="PANTHER" id="PTHR43124">
    <property type="entry name" value="PURINE EFFLUX PUMP PBUE"/>
    <property type="match status" value="1"/>
</dbReference>
<feature type="transmembrane region" description="Helical" evidence="7">
    <location>
        <begin position="163"/>
        <end position="184"/>
    </location>
</feature>
<comment type="subcellular location">
    <subcellularLocation>
        <location evidence="1">Cell membrane</location>
        <topology evidence="1">Multi-pass membrane protein</topology>
    </subcellularLocation>
</comment>
<keyword evidence="2" id="KW-0813">Transport</keyword>
<feature type="transmembrane region" description="Helical" evidence="7">
    <location>
        <begin position="307"/>
        <end position="330"/>
    </location>
</feature>
<feature type="transmembrane region" description="Helical" evidence="7">
    <location>
        <begin position="283"/>
        <end position="301"/>
    </location>
</feature>
<feature type="transmembrane region" description="Helical" evidence="7">
    <location>
        <begin position="250"/>
        <end position="271"/>
    </location>
</feature>
<keyword evidence="5 7" id="KW-1133">Transmembrane helix</keyword>
<keyword evidence="3" id="KW-1003">Cell membrane</keyword>
<keyword evidence="6 7" id="KW-0472">Membrane</keyword>
<dbReference type="PRINTS" id="PR01036">
    <property type="entry name" value="TCRTETB"/>
</dbReference>
<dbReference type="Gene3D" id="1.20.1250.20">
    <property type="entry name" value="MFS general substrate transporter like domains"/>
    <property type="match status" value="1"/>
</dbReference>
<dbReference type="Proteomes" id="UP000321157">
    <property type="component" value="Unassembled WGS sequence"/>
</dbReference>
<dbReference type="PROSITE" id="PS50850">
    <property type="entry name" value="MFS"/>
    <property type="match status" value="1"/>
</dbReference>
<feature type="transmembrane region" description="Helical" evidence="7">
    <location>
        <begin position="342"/>
        <end position="364"/>
    </location>
</feature>
<feature type="transmembrane region" description="Helical" evidence="7">
    <location>
        <begin position="370"/>
        <end position="390"/>
    </location>
</feature>
<feature type="transmembrane region" description="Helical" evidence="7">
    <location>
        <begin position="215"/>
        <end position="238"/>
    </location>
</feature>
<evidence type="ECO:0000256" key="7">
    <source>
        <dbReference type="SAM" id="Phobius"/>
    </source>
</evidence>
<evidence type="ECO:0000259" key="8">
    <source>
        <dbReference type="PROSITE" id="PS50850"/>
    </source>
</evidence>